<name>A0A8S8XA43_9PROT</name>
<reference evidence="1" key="1">
    <citation type="submission" date="2021-02" db="EMBL/GenBank/DDBJ databases">
        <title>Genome sequence of Rhodospirillales sp. strain TMPK1 isolated from soil.</title>
        <authorList>
            <person name="Nakai R."/>
            <person name="Kusada H."/>
            <person name="Tamaki H."/>
        </authorList>
    </citation>
    <scope>NUCLEOTIDE SEQUENCE</scope>
    <source>
        <strain evidence="1">TMPK1</strain>
    </source>
</reference>
<proteinExistence type="predicted"/>
<dbReference type="Pfam" id="PF01904">
    <property type="entry name" value="DUF72"/>
    <property type="match status" value="1"/>
</dbReference>
<evidence type="ECO:0000313" key="2">
    <source>
        <dbReference type="Proteomes" id="UP000681075"/>
    </source>
</evidence>
<dbReference type="Gene3D" id="3.20.20.410">
    <property type="entry name" value="Protein of unknown function UPF0759"/>
    <property type="match status" value="1"/>
</dbReference>
<keyword evidence="2" id="KW-1185">Reference proteome</keyword>
<dbReference type="InterPro" id="IPR002763">
    <property type="entry name" value="DUF72"/>
</dbReference>
<dbReference type="AlphaFoldDB" id="A0A8S8XA43"/>
<gene>
    <name evidence="1" type="ORF">TMPK1_31150</name>
</gene>
<dbReference type="EMBL" id="BOPV01000001">
    <property type="protein sequence ID" value="GIL40878.1"/>
    <property type="molecule type" value="Genomic_DNA"/>
</dbReference>
<dbReference type="SUPFAM" id="SSF117396">
    <property type="entry name" value="TM1631-like"/>
    <property type="match status" value="1"/>
</dbReference>
<accession>A0A8S8XA43</accession>
<dbReference type="PANTHER" id="PTHR30348:SF14">
    <property type="entry name" value="BLR8050 PROTEIN"/>
    <property type="match status" value="1"/>
</dbReference>
<dbReference type="InterPro" id="IPR036520">
    <property type="entry name" value="UPF0759_sf"/>
</dbReference>
<protein>
    <recommendedName>
        <fullName evidence="3">DUF72 domain-containing protein</fullName>
    </recommendedName>
</protein>
<organism evidence="1 2">
    <name type="scientific">Roseiterribacter gracilis</name>
    <dbReference type="NCBI Taxonomy" id="2812848"/>
    <lineage>
        <taxon>Bacteria</taxon>
        <taxon>Pseudomonadati</taxon>
        <taxon>Pseudomonadota</taxon>
        <taxon>Alphaproteobacteria</taxon>
        <taxon>Rhodospirillales</taxon>
        <taxon>Roseiterribacteraceae</taxon>
        <taxon>Roseiterribacter</taxon>
    </lineage>
</organism>
<evidence type="ECO:0008006" key="3">
    <source>
        <dbReference type="Google" id="ProtNLM"/>
    </source>
</evidence>
<dbReference type="PANTHER" id="PTHR30348">
    <property type="entry name" value="UNCHARACTERIZED PROTEIN YECE"/>
    <property type="match status" value="1"/>
</dbReference>
<dbReference type="Proteomes" id="UP000681075">
    <property type="component" value="Unassembled WGS sequence"/>
</dbReference>
<evidence type="ECO:0000313" key="1">
    <source>
        <dbReference type="EMBL" id="GIL40878.1"/>
    </source>
</evidence>
<dbReference type="RefSeq" id="WP_420244115.1">
    <property type="nucleotide sequence ID" value="NZ_BOPV01000001.1"/>
</dbReference>
<comment type="caution">
    <text evidence="1">The sequence shown here is derived from an EMBL/GenBank/DDBJ whole genome shotgun (WGS) entry which is preliminary data.</text>
</comment>
<sequence length="238" mass="25808">MSALYIGTAGWTVPRVAAAQFPIDGSQLARYASVFSAVEINSSFYRPHRPATYARWADSVPASFRFAVKLPKEISHQRRLVDAAEPLDRFLAEATCLGGRLGPLLLQLPPSQRFDPVIAARFFDLLRSRFTGDVVCEPRHASWFADAPDALLVAHRIARVAADPAKVPAGSEPGGWGGLNYLRLHGSPEIYRSSYDDAALEAMAARLRAATVPAWCIFDNTMLGAAALNAAALARRAC</sequence>